<evidence type="ECO:0000313" key="3">
    <source>
        <dbReference type="Proteomes" id="UP001155128"/>
    </source>
</evidence>
<dbReference type="RefSeq" id="WP_252111425.1">
    <property type="nucleotide sequence ID" value="NZ_JAMSHT010000001.1"/>
</dbReference>
<dbReference type="AlphaFoldDB" id="A0A9X2J0J1"/>
<proteinExistence type="predicted"/>
<dbReference type="InterPro" id="IPR000866">
    <property type="entry name" value="AhpC/TSA"/>
</dbReference>
<dbReference type="InterPro" id="IPR013766">
    <property type="entry name" value="Thioredoxin_domain"/>
</dbReference>
<gene>
    <name evidence="2" type="ORF">NDO55_00645</name>
</gene>
<dbReference type="PROSITE" id="PS51352">
    <property type="entry name" value="THIOREDOXIN_2"/>
    <property type="match status" value="1"/>
</dbReference>
<evidence type="ECO:0000313" key="2">
    <source>
        <dbReference type="EMBL" id="MCM8556328.1"/>
    </source>
</evidence>
<name>A0A9X2J0J1_9SPHN</name>
<dbReference type="SUPFAM" id="SSF52833">
    <property type="entry name" value="Thioredoxin-like"/>
    <property type="match status" value="1"/>
</dbReference>
<accession>A0A9X2J0J1</accession>
<dbReference type="Gene3D" id="3.40.30.10">
    <property type="entry name" value="Glutaredoxin"/>
    <property type="match status" value="1"/>
</dbReference>
<dbReference type="Proteomes" id="UP001155128">
    <property type="component" value="Unassembled WGS sequence"/>
</dbReference>
<reference evidence="2" key="1">
    <citation type="submission" date="2022-06" db="EMBL/GenBank/DDBJ databases">
        <title>Sphingomicrobium sedimins sp. nov., a marine bacterium isolated from tidal flat.</title>
        <authorList>
            <person name="Kim C.-H."/>
            <person name="Yoo Y."/>
            <person name="Kim J.-J."/>
        </authorList>
    </citation>
    <scope>NUCLEOTIDE SEQUENCE</scope>
    <source>
        <strain evidence="2">GRR-S6-50</strain>
    </source>
</reference>
<organism evidence="2 3">
    <name type="scientific">Sphingomicrobium sediminis</name>
    <dbReference type="NCBI Taxonomy" id="2950949"/>
    <lineage>
        <taxon>Bacteria</taxon>
        <taxon>Pseudomonadati</taxon>
        <taxon>Pseudomonadota</taxon>
        <taxon>Alphaproteobacteria</taxon>
        <taxon>Sphingomonadales</taxon>
        <taxon>Sphingomonadaceae</taxon>
        <taxon>Sphingomicrobium</taxon>
    </lineage>
</organism>
<keyword evidence="3" id="KW-1185">Reference proteome</keyword>
<dbReference type="EMBL" id="JAMSHT010000001">
    <property type="protein sequence ID" value="MCM8556328.1"/>
    <property type="molecule type" value="Genomic_DNA"/>
</dbReference>
<evidence type="ECO:0000259" key="1">
    <source>
        <dbReference type="PROSITE" id="PS51352"/>
    </source>
</evidence>
<dbReference type="InterPro" id="IPR036249">
    <property type="entry name" value="Thioredoxin-like_sf"/>
</dbReference>
<dbReference type="GO" id="GO:0016209">
    <property type="term" value="F:antioxidant activity"/>
    <property type="evidence" value="ECO:0007669"/>
    <property type="project" value="InterPro"/>
</dbReference>
<dbReference type="Pfam" id="PF00578">
    <property type="entry name" value="AhpC-TSA"/>
    <property type="match status" value="1"/>
</dbReference>
<feature type="domain" description="Thioredoxin" evidence="1">
    <location>
        <begin position="4"/>
        <end position="163"/>
    </location>
</feature>
<dbReference type="GO" id="GO:0016491">
    <property type="term" value="F:oxidoreductase activity"/>
    <property type="evidence" value="ECO:0007669"/>
    <property type="project" value="InterPro"/>
</dbReference>
<dbReference type="CDD" id="cd02970">
    <property type="entry name" value="PRX_like2"/>
    <property type="match status" value="1"/>
</dbReference>
<sequence length="173" mass="19504">MTRLIPTQTVPDLDLPLIDGGQFSLSGSGADYLTILAFYRGKHCPLCRNWLQELNGLMDDYAERGIKVVAVTMDGQERAQVSRDEWNIDKVPIAYGLSEGQARSYGLYISHKREGSEEPDRFAEPGMFLVHPDRTLYAMTLQTMPFTRPSFKELLGALDFVKDKDYPPRGTVV</sequence>
<protein>
    <submittedName>
        <fullName evidence="2">AhpC/TSA family protein</fullName>
    </submittedName>
</protein>
<comment type="caution">
    <text evidence="2">The sequence shown here is derived from an EMBL/GenBank/DDBJ whole genome shotgun (WGS) entry which is preliminary data.</text>
</comment>